<feature type="domain" description="AB hydrolase-1" evidence="1">
    <location>
        <begin position="341"/>
        <end position="443"/>
    </location>
</feature>
<organism evidence="2 3">
    <name type="scientific">Rhizobium hainanense</name>
    <dbReference type="NCBI Taxonomy" id="52131"/>
    <lineage>
        <taxon>Bacteria</taxon>
        <taxon>Pseudomonadati</taxon>
        <taxon>Pseudomonadota</taxon>
        <taxon>Alphaproteobacteria</taxon>
        <taxon>Hyphomicrobiales</taxon>
        <taxon>Rhizobiaceae</taxon>
        <taxon>Rhizobium/Agrobacterium group</taxon>
        <taxon>Rhizobium</taxon>
    </lineage>
</organism>
<keyword evidence="3" id="KW-1185">Reference proteome</keyword>
<dbReference type="InterPro" id="IPR000073">
    <property type="entry name" value="AB_hydrolase_1"/>
</dbReference>
<sequence>MAGWGAAEEKDKGRRLRSAATPVTFAGTVGLFTSAMAPSRGTAVLFLSPWGFEEMCVRKFWRILAEDLADIGVASLRFDYAGTGDALDLTDEGKGLEPWQETALAAAAKLKALSGCKRLVLVSQGLGGTIAATLAEHIPGIDGLAFLAPVISGRAYLRELTVWSKMIDESMGLPEAQRQTEGVTVASLRMPDSAADAVRKLNLMTLDRLGTTNCLVLTRPGRPGDADFARHLETLATQVTQASYDGYDDLVSNPTIATMPTTAARKIVEWVQSVAAETSEIASIDLAPPATEPLTGEDFRETPLRFGTENRMFGILCEPRGIARTGATALLLTTAYDRSAGWGRMSVAMARALARDGIASLRFDTANVGDSPPLSDAPEQVLYSREQHRDVTEALDLLESRHLLPAYVVGRCSGGYLAFQAALRDARCGGLITVNPYSFHWDESRSVDEALRFAPRSLETYGRKLLQMETLKRLFGGQIDARSAICNVATGLGRRAIRSARQLLGAFPIFSAAQGPVLGGFRTLARRGVDMSLIYSAHDIGLDHLHDQFGENGAGLKHFPDIRLTIIPEADHNLTPPYARKVYLREVREMGLRLGNR</sequence>
<accession>A0A1C3V4K7</accession>
<dbReference type="PANTHER" id="PTHR43265">
    <property type="entry name" value="ESTERASE ESTD"/>
    <property type="match status" value="1"/>
</dbReference>
<evidence type="ECO:0000313" key="3">
    <source>
        <dbReference type="Proteomes" id="UP000186228"/>
    </source>
</evidence>
<dbReference type="AlphaFoldDB" id="A0A1C3V4K7"/>
<dbReference type="InterPro" id="IPR053145">
    <property type="entry name" value="AB_hydrolase_Est10"/>
</dbReference>
<keyword evidence="2" id="KW-0378">Hydrolase</keyword>
<evidence type="ECO:0000259" key="1">
    <source>
        <dbReference type="Pfam" id="PF00561"/>
    </source>
</evidence>
<dbReference type="InterPro" id="IPR029058">
    <property type="entry name" value="AB_hydrolase_fold"/>
</dbReference>
<reference evidence="3" key="1">
    <citation type="submission" date="2016-08" db="EMBL/GenBank/DDBJ databases">
        <authorList>
            <person name="Varghese N."/>
            <person name="Submissions Spin"/>
        </authorList>
    </citation>
    <scope>NUCLEOTIDE SEQUENCE [LARGE SCALE GENOMIC DNA]</scope>
    <source>
        <strain evidence="3">CCBAU 57015</strain>
    </source>
</reference>
<gene>
    <name evidence="2" type="ORF">GA0061100_104325</name>
</gene>
<dbReference type="GO" id="GO:0052689">
    <property type="term" value="F:carboxylic ester hydrolase activity"/>
    <property type="evidence" value="ECO:0007669"/>
    <property type="project" value="TreeGrafter"/>
</dbReference>
<dbReference type="EMBL" id="FMAC01000004">
    <property type="protein sequence ID" value="SCB22635.1"/>
    <property type="molecule type" value="Genomic_DNA"/>
</dbReference>
<dbReference type="Proteomes" id="UP000186228">
    <property type="component" value="Unassembled WGS sequence"/>
</dbReference>
<protein>
    <submittedName>
        <fullName evidence="2">Alpha/beta hydrolase family protein</fullName>
    </submittedName>
</protein>
<dbReference type="Pfam" id="PF00561">
    <property type="entry name" value="Abhydrolase_1"/>
    <property type="match status" value="1"/>
</dbReference>
<evidence type="ECO:0000313" key="2">
    <source>
        <dbReference type="EMBL" id="SCB22635.1"/>
    </source>
</evidence>
<dbReference type="SUPFAM" id="SSF53474">
    <property type="entry name" value="alpha/beta-Hydrolases"/>
    <property type="match status" value="2"/>
</dbReference>
<dbReference type="RefSeq" id="WP_075853562.1">
    <property type="nucleotide sequence ID" value="NZ_FMAC01000004.1"/>
</dbReference>
<dbReference type="OrthoDB" id="249225at2"/>
<dbReference type="STRING" id="52131.GA0061100_104325"/>
<dbReference type="Gene3D" id="3.40.50.1820">
    <property type="entry name" value="alpha/beta hydrolase"/>
    <property type="match status" value="2"/>
</dbReference>
<proteinExistence type="predicted"/>
<name>A0A1C3V4K7_9HYPH</name>
<dbReference type="PANTHER" id="PTHR43265:SF1">
    <property type="entry name" value="ESTERASE ESTD"/>
    <property type="match status" value="1"/>
</dbReference>